<proteinExistence type="predicted"/>
<dbReference type="AlphaFoldDB" id="A0A2M4DN01"/>
<organism evidence="2">
    <name type="scientific">Anopheles darlingi</name>
    <name type="common">Mosquito</name>
    <dbReference type="NCBI Taxonomy" id="43151"/>
    <lineage>
        <taxon>Eukaryota</taxon>
        <taxon>Metazoa</taxon>
        <taxon>Ecdysozoa</taxon>
        <taxon>Arthropoda</taxon>
        <taxon>Hexapoda</taxon>
        <taxon>Insecta</taxon>
        <taxon>Pterygota</taxon>
        <taxon>Neoptera</taxon>
        <taxon>Endopterygota</taxon>
        <taxon>Diptera</taxon>
        <taxon>Nematocera</taxon>
        <taxon>Culicoidea</taxon>
        <taxon>Culicidae</taxon>
        <taxon>Anophelinae</taxon>
        <taxon>Anopheles</taxon>
    </lineage>
</organism>
<reference evidence="2" key="1">
    <citation type="submission" date="2018-01" db="EMBL/GenBank/DDBJ databases">
        <title>An insight into the sialome of Amazonian anophelines.</title>
        <authorList>
            <person name="Ribeiro J.M."/>
            <person name="Scarpassa V."/>
            <person name="Calvo E."/>
        </authorList>
    </citation>
    <scope>NUCLEOTIDE SEQUENCE</scope>
</reference>
<evidence type="ECO:0000256" key="1">
    <source>
        <dbReference type="SAM" id="SignalP"/>
    </source>
</evidence>
<name>A0A2M4DN01_ANODA</name>
<dbReference type="EMBL" id="GGFL01014778">
    <property type="protein sequence ID" value="MBW78956.1"/>
    <property type="molecule type" value="Transcribed_RNA"/>
</dbReference>
<feature type="signal peptide" evidence="1">
    <location>
        <begin position="1"/>
        <end position="26"/>
    </location>
</feature>
<accession>A0A2M4DN01</accession>
<keyword evidence="1" id="KW-0732">Signal</keyword>
<evidence type="ECO:0000313" key="2">
    <source>
        <dbReference type="EMBL" id="MBW78956.1"/>
    </source>
</evidence>
<sequence length="87" mass="10054">MLRLVVDRVLRFTGFLLFHSAVLCSGSRIRTHTQQVVIRVPATAAIRHPFHPPPRSGSERMWYDRTETNRTPARLRPVPTDYTLCLL</sequence>
<feature type="chain" id="PRO_5014663153" evidence="1">
    <location>
        <begin position="27"/>
        <end position="87"/>
    </location>
</feature>
<protein>
    <submittedName>
        <fullName evidence="2">Putative secreted protein</fullName>
    </submittedName>
</protein>